<dbReference type="AlphaFoldDB" id="A0A6A6GV60"/>
<evidence type="ECO:0000313" key="4">
    <source>
        <dbReference type="EMBL" id="KAF2229509.1"/>
    </source>
</evidence>
<organism evidence="4 5">
    <name type="scientific">Viridothelium virens</name>
    <name type="common">Speckled blister lichen</name>
    <name type="synonym">Trypethelium virens</name>
    <dbReference type="NCBI Taxonomy" id="1048519"/>
    <lineage>
        <taxon>Eukaryota</taxon>
        <taxon>Fungi</taxon>
        <taxon>Dikarya</taxon>
        <taxon>Ascomycota</taxon>
        <taxon>Pezizomycotina</taxon>
        <taxon>Dothideomycetes</taxon>
        <taxon>Dothideomycetes incertae sedis</taxon>
        <taxon>Trypetheliales</taxon>
        <taxon>Trypetheliaceae</taxon>
        <taxon>Viridothelium</taxon>
    </lineage>
</organism>
<dbReference type="InterPro" id="IPR050346">
    <property type="entry name" value="FMO-like"/>
</dbReference>
<keyword evidence="5" id="KW-1185">Reference proteome</keyword>
<reference evidence="4" key="1">
    <citation type="journal article" date="2020" name="Stud. Mycol.">
        <title>101 Dothideomycetes genomes: a test case for predicting lifestyles and emergence of pathogens.</title>
        <authorList>
            <person name="Haridas S."/>
            <person name="Albert R."/>
            <person name="Binder M."/>
            <person name="Bloem J."/>
            <person name="Labutti K."/>
            <person name="Salamov A."/>
            <person name="Andreopoulos B."/>
            <person name="Baker S."/>
            <person name="Barry K."/>
            <person name="Bills G."/>
            <person name="Bluhm B."/>
            <person name="Cannon C."/>
            <person name="Castanera R."/>
            <person name="Culley D."/>
            <person name="Daum C."/>
            <person name="Ezra D."/>
            <person name="Gonzalez J."/>
            <person name="Henrissat B."/>
            <person name="Kuo A."/>
            <person name="Liang C."/>
            <person name="Lipzen A."/>
            <person name="Lutzoni F."/>
            <person name="Magnuson J."/>
            <person name="Mondo S."/>
            <person name="Nolan M."/>
            <person name="Ohm R."/>
            <person name="Pangilinan J."/>
            <person name="Park H.-J."/>
            <person name="Ramirez L."/>
            <person name="Alfaro M."/>
            <person name="Sun H."/>
            <person name="Tritt A."/>
            <person name="Yoshinaga Y."/>
            <person name="Zwiers L.-H."/>
            <person name="Turgeon B."/>
            <person name="Goodwin S."/>
            <person name="Spatafora J."/>
            <person name="Crous P."/>
            <person name="Grigoriev I."/>
        </authorList>
    </citation>
    <scope>NUCLEOTIDE SEQUENCE</scope>
    <source>
        <strain evidence="4">Tuck. ex Michener</strain>
    </source>
</reference>
<dbReference type="Pfam" id="PF13738">
    <property type="entry name" value="Pyr_redox_3"/>
    <property type="match status" value="1"/>
</dbReference>
<evidence type="ECO:0000256" key="2">
    <source>
        <dbReference type="ARBA" id="ARBA00022827"/>
    </source>
</evidence>
<protein>
    <submittedName>
        <fullName evidence="4">FAD/NAD(P)-binding domain-containing protein</fullName>
    </submittedName>
</protein>
<proteinExistence type="predicted"/>
<dbReference type="InterPro" id="IPR036188">
    <property type="entry name" value="FAD/NAD-bd_sf"/>
</dbReference>
<gene>
    <name evidence="4" type="ORF">EV356DRAFT_475226</name>
</gene>
<dbReference type="EMBL" id="ML991861">
    <property type="protein sequence ID" value="KAF2229509.1"/>
    <property type="molecule type" value="Genomic_DNA"/>
</dbReference>
<keyword evidence="1" id="KW-0285">Flavoprotein</keyword>
<evidence type="ECO:0000256" key="3">
    <source>
        <dbReference type="ARBA" id="ARBA00023002"/>
    </source>
</evidence>
<dbReference type="SUPFAM" id="SSF51905">
    <property type="entry name" value="FAD/NAD(P)-binding domain"/>
    <property type="match status" value="2"/>
</dbReference>
<name>A0A6A6GV60_VIRVR</name>
<dbReference type="Proteomes" id="UP000800092">
    <property type="component" value="Unassembled WGS sequence"/>
</dbReference>
<evidence type="ECO:0000313" key="5">
    <source>
        <dbReference type="Proteomes" id="UP000800092"/>
    </source>
</evidence>
<sequence>MSYYDVAVIGSGLSGIAFSRVYLEVHPQCRLAILEEDTCVGGVWSSSRGYEKFWNQSGQRMSGFSDVPFRLPPNALTYYDTFEARYVTLYLEEYIDSHLYNGTSLRDRIKFGCRVEKVEKLSSGWSISMVEPSGHTKQDIRASRLVVASGITSVPNMPNLPDQGVFKGLILHHKQFGSFSRSHLDNPKIKRIIVLGAGKSSADMVYECIKKGKDVNWIIRADAQGPGLFIPPQGGGRYRNSIEHGATRLNACFGPSSFMPDSWLLKLFHGSDYGRGYLEEKIKATDQACRKVAAYQTRADAQKEFEELEPAGSAFWCTAPLGLIQHDDFWDTFAQHARIFRGEITGMRQGSVVIDGTTDILADAILCGTGWKPTYPFLSSSNAISLGLPHSSQDDTDEERETWATLLKAADHRVTSTFPIFKHPPAKKPDIDTTTSRLYNGIAPLTDTSIVFLGHLHLSNSFRTAEAQAIWATAYFDGSVKLPPLHKAQEVVAFMNAFSRRRYPTKGSRGEYCFFELIWYTDRLMQEVGLKSHTRKGWWWDYWLEPCLASDFRHCVNEYKQKIGLS</sequence>
<accession>A0A6A6GV60</accession>
<evidence type="ECO:0000256" key="1">
    <source>
        <dbReference type="ARBA" id="ARBA00022630"/>
    </source>
</evidence>
<dbReference type="GO" id="GO:0016491">
    <property type="term" value="F:oxidoreductase activity"/>
    <property type="evidence" value="ECO:0007669"/>
    <property type="project" value="UniProtKB-KW"/>
</dbReference>
<dbReference type="OrthoDB" id="2915840at2759"/>
<dbReference type="Gene3D" id="3.50.50.60">
    <property type="entry name" value="FAD/NAD(P)-binding domain"/>
    <property type="match status" value="2"/>
</dbReference>
<dbReference type="PANTHER" id="PTHR23023">
    <property type="entry name" value="DIMETHYLANILINE MONOOXYGENASE"/>
    <property type="match status" value="1"/>
</dbReference>
<keyword evidence="2" id="KW-0274">FAD</keyword>
<keyword evidence="3" id="KW-0560">Oxidoreductase</keyword>